<name>A0A9P5MVD8_9AGAM</name>
<protein>
    <submittedName>
        <fullName evidence="2">Uncharacterized protein</fullName>
    </submittedName>
</protein>
<sequence>MGSATSSIPAEPIVTVAAVAGALGYGYVHYFRPAAQPGDEDAYSDTSVGASKATSTFRGQKKRGRKLHLPGDATLKNLDFLDAPVPGSLSASTSASKSRERQRQSPSPQQQQQQQREAPAAHAPSRDVVPGGFDGTVTSVDDARDTQQEQSQAPLEQVQQQHVSVPVGATKKPKRKKGKKAAAPSDPSSASAVGATPSLATGASAAAAAEDGHDERWTRVEARKKKVTVPPRDGLAELQSAEGTAADVTTSDAGVTTSVTGNSSPVTERTTTEDELRSELDESAPEVSASSVQGSQPSIVPVRPPPGEKPAKGFSWEDYEGVQVDEDASDEDDGGWGVVRSRRKPNKAVLEGGATATTADASPQTKKQRQNAQRREALKEVKREREAQQQAAFVTHKRELERARVTEHVGATSKRTGSRFDSLG</sequence>
<feature type="compositionally biased region" description="Basic and acidic residues" evidence="1">
    <location>
        <begin position="270"/>
        <end position="280"/>
    </location>
</feature>
<feature type="compositionally biased region" description="Polar residues" evidence="1">
    <location>
        <begin position="44"/>
        <end position="58"/>
    </location>
</feature>
<dbReference type="EMBL" id="WHVB01000009">
    <property type="protein sequence ID" value="KAF8479590.1"/>
    <property type="molecule type" value="Genomic_DNA"/>
</dbReference>
<evidence type="ECO:0000256" key="1">
    <source>
        <dbReference type="SAM" id="MobiDB-lite"/>
    </source>
</evidence>
<feature type="compositionally biased region" description="Basic and acidic residues" evidence="1">
    <location>
        <begin position="396"/>
        <end position="407"/>
    </location>
</feature>
<feature type="region of interest" description="Disordered" evidence="1">
    <location>
        <begin position="35"/>
        <end position="424"/>
    </location>
</feature>
<feature type="compositionally biased region" description="Acidic residues" evidence="1">
    <location>
        <begin position="317"/>
        <end position="334"/>
    </location>
</feature>
<dbReference type="Proteomes" id="UP000759537">
    <property type="component" value="Unassembled WGS sequence"/>
</dbReference>
<gene>
    <name evidence="2" type="ORF">DFH94DRAFT_488709</name>
</gene>
<feature type="compositionally biased region" description="Polar residues" evidence="1">
    <location>
        <begin position="355"/>
        <end position="365"/>
    </location>
</feature>
<feature type="compositionally biased region" description="Low complexity" evidence="1">
    <location>
        <begin position="104"/>
        <end position="121"/>
    </location>
</feature>
<proteinExistence type="predicted"/>
<accession>A0A9P5MVD8</accession>
<feature type="compositionally biased region" description="Basic residues" evidence="1">
    <location>
        <begin position="171"/>
        <end position="180"/>
    </location>
</feature>
<keyword evidence="3" id="KW-1185">Reference proteome</keyword>
<feature type="compositionally biased region" description="Basic residues" evidence="1">
    <location>
        <begin position="59"/>
        <end position="68"/>
    </location>
</feature>
<feature type="compositionally biased region" description="Polar residues" evidence="1">
    <location>
        <begin position="288"/>
        <end position="298"/>
    </location>
</feature>
<dbReference type="OrthoDB" id="2564465at2759"/>
<evidence type="ECO:0000313" key="2">
    <source>
        <dbReference type="EMBL" id="KAF8479590.1"/>
    </source>
</evidence>
<evidence type="ECO:0000313" key="3">
    <source>
        <dbReference type="Proteomes" id="UP000759537"/>
    </source>
</evidence>
<feature type="compositionally biased region" description="Basic and acidic residues" evidence="1">
    <location>
        <begin position="373"/>
        <end position="387"/>
    </location>
</feature>
<dbReference type="AlphaFoldDB" id="A0A9P5MVD8"/>
<feature type="compositionally biased region" description="Polar residues" evidence="1">
    <location>
        <begin position="148"/>
        <end position="163"/>
    </location>
</feature>
<feature type="compositionally biased region" description="Basic and acidic residues" evidence="1">
    <location>
        <begin position="210"/>
        <end position="221"/>
    </location>
</feature>
<reference evidence="2" key="2">
    <citation type="journal article" date="2020" name="Nat. Commun.">
        <title>Large-scale genome sequencing of mycorrhizal fungi provides insights into the early evolution of symbiotic traits.</title>
        <authorList>
            <person name="Miyauchi S."/>
            <person name="Kiss E."/>
            <person name="Kuo A."/>
            <person name="Drula E."/>
            <person name="Kohler A."/>
            <person name="Sanchez-Garcia M."/>
            <person name="Morin E."/>
            <person name="Andreopoulos B."/>
            <person name="Barry K.W."/>
            <person name="Bonito G."/>
            <person name="Buee M."/>
            <person name="Carver A."/>
            <person name="Chen C."/>
            <person name="Cichocki N."/>
            <person name="Clum A."/>
            <person name="Culley D."/>
            <person name="Crous P.W."/>
            <person name="Fauchery L."/>
            <person name="Girlanda M."/>
            <person name="Hayes R.D."/>
            <person name="Keri Z."/>
            <person name="LaButti K."/>
            <person name="Lipzen A."/>
            <person name="Lombard V."/>
            <person name="Magnuson J."/>
            <person name="Maillard F."/>
            <person name="Murat C."/>
            <person name="Nolan M."/>
            <person name="Ohm R.A."/>
            <person name="Pangilinan J."/>
            <person name="Pereira M.F."/>
            <person name="Perotto S."/>
            <person name="Peter M."/>
            <person name="Pfister S."/>
            <person name="Riley R."/>
            <person name="Sitrit Y."/>
            <person name="Stielow J.B."/>
            <person name="Szollosi G."/>
            <person name="Zifcakova L."/>
            <person name="Stursova M."/>
            <person name="Spatafora J.W."/>
            <person name="Tedersoo L."/>
            <person name="Vaario L.M."/>
            <person name="Yamada A."/>
            <person name="Yan M."/>
            <person name="Wang P."/>
            <person name="Xu J."/>
            <person name="Bruns T."/>
            <person name="Baldrian P."/>
            <person name="Vilgalys R."/>
            <person name="Dunand C."/>
            <person name="Henrissat B."/>
            <person name="Grigoriev I.V."/>
            <person name="Hibbett D."/>
            <person name="Nagy L.G."/>
            <person name="Martin F.M."/>
        </authorList>
    </citation>
    <scope>NUCLEOTIDE SEQUENCE</scope>
    <source>
        <strain evidence="2">Prilba</strain>
    </source>
</reference>
<organism evidence="2 3">
    <name type="scientific">Russula ochroleuca</name>
    <dbReference type="NCBI Taxonomy" id="152965"/>
    <lineage>
        <taxon>Eukaryota</taxon>
        <taxon>Fungi</taxon>
        <taxon>Dikarya</taxon>
        <taxon>Basidiomycota</taxon>
        <taxon>Agaricomycotina</taxon>
        <taxon>Agaricomycetes</taxon>
        <taxon>Russulales</taxon>
        <taxon>Russulaceae</taxon>
        <taxon>Russula</taxon>
    </lineage>
</organism>
<feature type="compositionally biased region" description="Polar residues" evidence="1">
    <location>
        <begin position="247"/>
        <end position="269"/>
    </location>
</feature>
<reference evidence="2" key="1">
    <citation type="submission" date="2019-10" db="EMBL/GenBank/DDBJ databases">
        <authorList>
            <consortium name="DOE Joint Genome Institute"/>
            <person name="Kuo A."/>
            <person name="Miyauchi S."/>
            <person name="Kiss E."/>
            <person name="Drula E."/>
            <person name="Kohler A."/>
            <person name="Sanchez-Garcia M."/>
            <person name="Andreopoulos B."/>
            <person name="Barry K.W."/>
            <person name="Bonito G."/>
            <person name="Buee M."/>
            <person name="Carver A."/>
            <person name="Chen C."/>
            <person name="Cichocki N."/>
            <person name="Clum A."/>
            <person name="Culley D."/>
            <person name="Crous P.W."/>
            <person name="Fauchery L."/>
            <person name="Girlanda M."/>
            <person name="Hayes R."/>
            <person name="Keri Z."/>
            <person name="LaButti K."/>
            <person name="Lipzen A."/>
            <person name="Lombard V."/>
            <person name="Magnuson J."/>
            <person name="Maillard F."/>
            <person name="Morin E."/>
            <person name="Murat C."/>
            <person name="Nolan M."/>
            <person name="Ohm R."/>
            <person name="Pangilinan J."/>
            <person name="Pereira M."/>
            <person name="Perotto S."/>
            <person name="Peter M."/>
            <person name="Riley R."/>
            <person name="Sitrit Y."/>
            <person name="Stielow B."/>
            <person name="Szollosi G."/>
            <person name="Zifcakova L."/>
            <person name="Stursova M."/>
            <person name="Spatafora J.W."/>
            <person name="Tedersoo L."/>
            <person name="Vaario L.-M."/>
            <person name="Yamada A."/>
            <person name="Yan M."/>
            <person name="Wang P."/>
            <person name="Xu J."/>
            <person name="Bruns T."/>
            <person name="Baldrian P."/>
            <person name="Vilgalys R."/>
            <person name="Henrissat B."/>
            <person name="Grigoriev I.V."/>
            <person name="Hibbett D."/>
            <person name="Nagy L.G."/>
            <person name="Martin F.M."/>
        </authorList>
    </citation>
    <scope>NUCLEOTIDE SEQUENCE</scope>
    <source>
        <strain evidence="2">Prilba</strain>
    </source>
</reference>
<feature type="compositionally biased region" description="Low complexity" evidence="1">
    <location>
        <begin position="181"/>
        <end position="209"/>
    </location>
</feature>
<comment type="caution">
    <text evidence="2">The sequence shown here is derived from an EMBL/GenBank/DDBJ whole genome shotgun (WGS) entry which is preliminary data.</text>
</comment>